<dbReference type="Proteomes" id="UP001162156">
    <property type="component" value="Unassembled WGS sequence"/>
</dbReference>
<feature type="compositionally biased region" description="Basic and acidic residues" evidence="1">
    <location>
        <begin position="456"/>
        <end position="467"/>
    </location>
</feature>
<proteinExistence type="predicted"/>
<feature type="region of interest" description="Disordered" evidence="1">
    <location>
        <begin position="454"/>
        <end position="474"/>
    </location>
</feature>
<feature type="region of interest" description="Disordered" evidence="1">
    <location>
        <begin position="538"/>
        <end position="679"/>
    </location>
</feature>
<evidence type="ECO:0000313" key="2">
    <source>
        <dbReference type="EMBL" id="KAJ8957145.1"/>
    </source>
</evidence>
<sequence>MDSGPASDPHGQNLPVNQGDHHFHPRLRNELRTITLSSMKTPRHLLAYTMNFFGNFKGFSISPAKKVDPEPIRVAPPPPVIPPSAPPVRSTPSFNKAAPNMTVATVKASNVNRSNTLAAKTNFFNKPIQKHNSFKGNTLSNGISTAHGTSVAPALPPPNPGSNARPIISSPVLENSTCTAKELISPLRNAPKIPFRAAPEAPNIIINNENKRPLSTPEVSNTIFNIKVNEEIKKLPKEKESVGASALNRITSFLKTADKKPVVQSNSLPKTNQVKANKVLDKDTLRSMEISNPIPQTKIDIAITAVPVNTEASKAVVMRAQSMRVAKDTPRPNITHIWLNAPPPPRPPAENVKVKTKTTSVKALGKADQNQYDDCLNEAAPLPRISEATSPTSGDNIYAVIEESPISPVCSLSPEKVTSNSGSSDSMGLLGEIVSEIQNRNFDSIYSTSTLARKKKEAEEKLKREKSLTSPDSSETYVNTASLFYPDSEYSNMSGHLKSSASSTSSGYIHPSAVNVPVKSLGDKKAVTKTDEISAEKPGLSTFKSESTKPFSSTFNRSQGPVASSFKSNASGIKKQNSPSPTSKTPPSPTTKTVPKATVNRQITPPNLRTRKPSPTRAAPQGPKSNRSITNSPDLVTSCNANAAAKPPDVLNGGTTPKKPSISNAKPTINNLPKAQTKK</sequence>
<dbReference type="AlphaFoldDB" id="A0AAV8YYN3"/>
<keyword evidence="3" id="KW-1185">Reference proteome</keyword>
<feature type="compositionally biased region" description="Polar residues" evidence="1">
    <location>
        <begin position="661"/>
        <end position="679"/>
    </location>
</feature>
<evidence type="ECO:0000313" key="3">
    <source>
        <dbReference type="Proteomes" id="UP001162156"/>
    </source>
</evidence>
<feature type="compositionally biased region" description="Polar residues" evidence="1">
    <location>
        <begin position="623"/>
        <end position="641"/>
    </location>
</feature>
<feature type="region of interest" description="Disordered" evidence="1">
    <location>
        <begin position="1"/>
        <end position="23"/>
    </location>
</feature>
<name>A0AAV8YYN3_9CUCU</name>
<protein>
    <submittedName>
        <fullName evidence="2">Uncharacterized protein</fullName>
    </submittedName>
</protein>
<evidence type="ECO:0000256" key="1">
    <source>
        <dbReference type="SAM" id="MobiDB-lite"/>
    </source>
</evidence>
<organism evidence="2 3">
    <name type="scientific">Rhamnusium bicolor</name>
    <dbReference type="NCBI Taxonomy" id="1586634"/>
    <lineage>
        <taxon>Eukaryota</taxon>
        <taxon>Metazoa</taxon>
        <taxon>Ecdysozoa</taxon>
        <taxon>Arthropoda</taxon>
        <taxon>Hexapoda</taxon>
        <taxon>Insecta</taxon>
        <taxon>Pterygota</taxon>
        <taxon>Neoptera</taxon>
        <taxon>Endopterygota</taxon>
        <taxon>Coleoptera</taxon>
        <taxon>Polyphaga</taxon>
        <taxon>Cucujiformia</taxon>
        <taxon>Chrysomeloidea</taxon>
        <taxon>Cerambycidae</taxon>
        <taxon>Lepturinae</taxon>
        <taxon>Rhagiini</taxon>
        <taxon>Rhamnusium</taxon>
    </lineage>
</organism>
<reference evidence="2" key="1">
    <citation type="journal article" date="2023" name="Insect Mol. Biol.">
        <title>Genome sequencing provides insights into the evolution of gene families encoding plant cell wall-degrading enzymes in longhorned beetles.</title>
        <authorList>
            <person name="Shin N.R."/>
            <person name="Okamura Y."/>
            <person name="Kirsch R."/>
            <person name="Pauchet Y."/>
        </authorList>
    </citation>
    <scope>NUCLEOTIDE SEQUENCE</scope>
    <source>
        <strain evidence="2">RBIC_L_NR</strain>
    </source>
</reference>
<dbReference type="EMBL" id="JANEYF010001794">
    <property type="protein sequence ID" value="KAJ8957145.1"/>
    <property type="molecule type" value="Genomic_DNA"/>
</dbReference>
<gene>
    <name evidence="2" type="ORF">NQ314_006599</name>
</gene>
<accession>A0AAV8YYN3</accession>
<comment type="caution">
    <text evidence="2">The sequence shown here is derived from an EMBL/GenBank/DDBJ whole genome shotgun (WGS) entry which is preliminary data.</text>
</comment>
<feature type="compositionally biased region" description="Polar residues" evidence="1">
    <location>
        <begin position="542"/>
        <end position="577"/>
    </location>
</feature>